<organism evidence="2 3">
    <name type="scientific">Cohnella lubricantis</name>
    <dbReference type="NCBI Taxonomy" id="2163172"/>
    <lineage>
        <taxon>Bacteria</taxon>
        <taxon>Bacillati</taxon>
        <taxon>Bacillota</taxon>
        <taxon>Bacilli</taxon>
        <taxon>Bacillales</taxon>
        <taxon>Paenibacillaceae</taxon>
        <taxon>Cohnella</taxon>
    </lineage>
</organism>
<dbReference type="Gene3D" id="3.20.20.140">
    <property type="entry name" value="Metal-dependent hydrolases"/>
    <property type="match status" value="1"/>
</dbReference>
<dbReference type="AlphaFoldDB" id="A0A841TFD9"/>
<keyword evidence="3" id="KW-1185">Reference proteome</keyword>
<reference evidence="2 3" key="1">
    <citation type="submission" date="2020-08" db="EMBL/GenBank/DDBJ databases">
        <title>Cohnella phylogeny.</title>
        <authorList>
            <person name="Dunlap C."/>
        </authorList>
    </citation>
    <scope>NUCLEOTIDE SEQUENCE [LARGE SCALE GENOMIC DNA]</scope>
    <source>
        <strain evidence="2 3">DSM 103658</strain>
    </source>
</reference>
<dbReference type="PANTHER" id="PTHR40084">
    <property type="entry name" value="PHOSPHOHYDROLASE, PHP FAMILY"/>
    <property type="match status" value="1"/>
</dbReference>
<dbReference type="CDD" id="cd19067">
    <property type="entry name" value="PfuEndoQ-like"/>
    <property type="match status" value="1"/>
</dbReference>
<evidence type="ECO:0000313" key="2">
    <source>
        <dbReference type="EMBL" id="MBB6677677.1"/>
    </source>
</evidence>
<dbReference type="InterPro" id="IPR016195">
    <property type="entry name" value="Pol/histidinol_Pase-like"/>
</dbReference>
<name>A0A841TFD9_9BACL</name>
<evidence type="ECO:0000313" key="3">
    <source>
        <dbReference type="Proteomes" id="UP000574133"/>
    </source>
</evidence>
<sequence>MERGTAADIAPNPSAGQPLRSIFADLHVHIGRTSRDEPVKISASRSLTFRSIAHEASERKGVGLVGVIDCHSPAVQRDIQDCLDSGEMEEAEGGGIRYRDTVILLGCELEVMEPGGGPYHLLAYLPTFEAMQGWTAWMAPRMKNVNLSSQRLRTTAREVQTELLARGGKLVPAHIFTPHRGLLGCSADRLSDRLELEGIAAVELGLSADTAMASRLSQLDRYPFLTNSDAHSTGMIGRECNELVMAEPTFEEWVLALEGRDGRGIAANIGLHPKLGKYHTTYCASCKQAVGEEADTEAVCPRCGSQRLVRGVAGRIEQLADRGAGEGDVSVVSPSAQLPPSANPPHSPQQSHPPKHPPKRPPYRQQVPLKFFPGVGPKLLDRLLAGLGTEMDILHRLPIEAIAAVAGEKLAKQILAAREGKLELESGSGGTYGRIRGDQ</sequence>
<proteinExistence type="predicted"/>
<dbReference type="Proteomes" id="UP000574133">
    <property type="component" value="Unassembled WGS sequence"/>
</dbReference>
<dbReference type="SUPFAM" id="SSF89550">
    <property type="entry name" value="PHP domain-like"/>
    <property type="match status" value="1"/>
</dbReference>
<comment type="caution">
    <text evidence="2">The sequence shown here is derived from an EMBL/GenBank/DDBJ whole genome shotgun (WGS) entry which is preliminary data.</text>
</comment>
<protein>
    <submittedName>
        <fullName evidence="2">TIGR00375 family protein</fullName>
    </submittedName>
</protein>
<evidence type="ECO:0000256" key="1">
    <source>
        <dbReference type="SAM" id="MobiDB-lite"/>
    </source>
</evidence>
<feature type="region of interest" description="Disordered" evidence="1">
    <location>
        <begin position="323"/>
        <end position="367"/>
    </location>
</feature>
<accession>A0A841TFD9</accession>
<feature type="compositionally biased region" description="Basic residues" evidence="1">
    <location>
        <begin position="353"/>
        <end position="362"/>
    </location>
</feature>
<gene>
    <name evidence="2" type="ORF">H4Q31_10100</name>
</gene>
<dbReference type="PANTHER" id="PTHR40084:SF1">
    <property type="entry name" value="PHOSPHOTRANSFERASE"/>
    <property type="match status" value="1"/>
</dbReference>
<dbReference type="EMBL" id="JACJVN010000034">
    <property type="protein sequence ID" value="MBB6677677.1"/>
    <property type="molecule type" value="Genomic_DNA"/>
</dbReference>